<comment type="caution">
    <text evidence="1">The sequence shown here is derived from an EMBL/GenBank/DDBJ whole genome shotgun (WGS) entry which is preliminary data.</text>
</comment>
<accession>A0AAW0M012</accession>
<reference evidence="1 2" key="1">
    <citation type="journal article" date="2018" name="Sci. Data">
        <title>The draft genome sequence of cork oak.</title>
        <authorList>
            <person name="Ramos A.M."/>
            <person name="Usie A."/>
            <person name="Barbosa P."/>
            <person name="Barros P.M."/>
            <person name="Capote T."/>
            <person name="Chaves I."/>
            <person name="Simoes F."/>
            <person name="Abreu I."/>
            <person name="Carrasquinho I."/>
            <person name="Faro C."/>
            <person name="Guimaraes J.B."/>
            <person name="Mendonca D."/>
            <person name="Nobrega F."/>
            <person name="Rodrigues L."/>
            <person name="Saibo N.J.M."/>
            <person name="Varela M.C."/>
            <person name="Egas C."/>
            <person name="Matos J."/>
            <person name="Miguel C.M."/>
            <person name="Oliveira M.M."/>
            <person name="Ricardo C.P."/>
            <person name="Goncalves S."/>
        </authorList>
    </citation>
    <scope>NUCLEOTIDE SEQUENCE [LARGE SCALE GENOMIC DNA]</scope>
    <source>
        <strain evidence="2">cv. HL8</strain>
    </source>
</reference>
<dbReference type="AlphaFoldDB" id="A0AAW0M012"/>
<gene>
    <name evidence="1" type="primary">HIPP32_0</name>
    <name evidence="1" type="ORF">CFP56_025436</name>
</gene>
<dbReference type="Gene3D" id="3.30.70.100">
    <property type="match status" value="1"/>
</dbReference>
<name>A0AAW0M012_QUESU</name>
<dbReference type="PANTHER" id="PTHR38371:SF1">
    <property type="entry name" value="RHO GTPASE-ACTIVATING PROTEIN"/>
    <property type="match status" value="1"/>
</dbReference>
<organism evidence="1 2">
    <name type="scientific">Quercus suber</name>
    <name type="common">Cork oak</name>
    <dbReference type="NCBI Taxonomy" id="58331"/>
    <lineage>
        <taxon>Eukaryota</taxon>
        <taxon>Viridiplantae</taxon>
        <taxon>Streptophyta</taxon>
        <taxon>Embryophyta</taxon>
        <taxon>Tracheophyta</taxon>
        <taxon>Spermatophyta</taxon>
        <taxon>Magnoliopsida</taxon>
        <taxon>eudicotyledons</taxon>
        <taxon>Gunneridae</taxon>
        <taxon>Pentapetalae</taxon>
        <taxon>rosids</taxon>
        <taxon>fabids</taxon>
        <taxon>Fagales</taxon>
        <taxon>Fagaceae</taxon>
        <taxon>Quercus</taxon>
    </lineage>
</organism>
<dbReference type="PANTHER" id="PTHR38371">
    <property type="entry name" value="RHO GTPASE-ACTIVATING PROTEIN"/>
    <property type="match status" value="1"/>
</dbReference>
<keyword evidence="2" id="KW-1185">Reference proteome</keyword>
<dbReference type="EMBL" id="PKMF04000040">
    <property type="protein sequence ID" value="KAK7856056.1"/>
    <property type="molecule type" value="Genomic_DNA"/>
</dbReference>
<dbReference type="Proteomes" id="UP000237347">
    <property type="component" value="Unassembled WGS sequence"/>
</dbReference>
<protein>
    <submittedName>
        <fullName evidence="1">Heavy metal-associated isoprenylated plant protein 32</fullName>
    </submittedName>
</protein>
<proteinExistence type="predicted"/>
<evidence type="ECO:0000313" key="2">
    <source>
        <dbReference type="Proteomes" id="UP000237347"/>
    </source>
</evidence>
<sequence>MAGYEPPSFSLGLNLGLVSKPQIASDKHPTQTSAPYDEDFGIEVMDSDPESQPEPPWILKRLKQGPTTTPTTKTSSPRVVDNDIENFSSEDDFLKETFASLPMASSTQMCCALKVDTSSSGWHNTMVKVLKKISGVVYDIDAEDGMAYITGKVDPHKILKKLVKSGKHAQLCWVEIGNQYTYSQDGSYLHPRGREPYYEDPYPYLSSYRRDSYWDGYNGPGYNSYYPHQPMPHYYTPQVPYNPYYC</sequence>
<evidence type="ECO:0000313" key="1">
    <source>
        <dbReference type="EMBL" id="KAK7856056.1"/>
    </source>
</evidence>